<reference evidence="3" key="1">
    <citation type="journal article" date="2021" name="Front. Microbiol.">
        <title>Comprehensive Comparative Genomics and Phenotyping of Methylobacterium Species.</title>
        <authorList>
            <person name="Alessa O."/>
            <person name="Ogura Y."/>
            <person name="Fujitani Y."/>
            <person name="Takami H."/>
            <person name="Hayashi T."/>
            <person name="Sahin N."/>
            <person name="Tani A."/>
        </authorList>
    </citation>
    <scope>NUCLEOTIDE SEQUENCE</scope>
    <source>
        <strain evidence="3">LMG 23639</strain>
    </source>
</reference>
<organism evidence="3 4">
    <name type="scientific">Methylobacterium jeotgali</name>
    <dbReference type="NCBI Taxonomy" id="381630"/>
    <lineage>
        <taxon>Bacteria</taxon>
        <taxon>Pseudomonadati</taxon>
        <taxon>Pseudomonadota</taxon>
        <taxon>Alphaproteobacteria</taxon>
        <taxon>Hyphomicrobiales</taxon>
        <taxon>Methylobacteriaceae</taxon>
        <taxon>Methylobacterium</taxon>
    </lineage>
</organism>
<proteinExistence type="predicted"/>
<comment type="caution">
    <text evidence="3">The sequence shown here is derived from an EMBL/GenBank/DDBJ whole genome shotgun (WGS) entry which is preliminary data.</text>
</comment>
<reference evidence="3" key="2">
    <citation type="submission" date="2021-08" db="EMBL/GenBank/DDBJ databases">
        <authorList>
            <person name="Tani A."/>
            <person name="Ola A."/>
            <person name="Ogura Y."/>
            <person name="Katsura K."/>
            <person name="Hayashi T."/>
        </authorList>
    </citation>
    <scope>NUCLEOTIDE SEQUENCE</scope>
    <source>
        <strain evidence="3">LMG 23639</strain>
    </source>
</reference>
<dbReference type="Proteomes" id="UP001055102">
    <property type="component" value="Unassembled WGS sequence"/>
</dbReference>
<name>A0ABQ4SQG3_9HYPH</name>
<sequence length="238" mass="24044">MGGLGLSVLIVTHDAASEIGPCLAYLTGSEIGRSCEIVVVDNGSRDGTGQIVAGRWPEVHLVAGRRGHGVAGGTALAFAASRGRYLLLLAPNVLLIDPGTVAGLIEGLDARPEAGAVGLRLVADGGAGAAPGRLAAAVRSLGIGPRGAATVGGASEACLMIRREAACPAGASPLFLGGGTWPARLRGAGWGVEVLPRLEAIQLGRSVSALPARVRRERRSGTAQACTVTEISERRRAP</sequence>
<evidence type="ECO:0000256" key="1">
    <source>
        <dbReference type="SAM" id="MobiDB-lite"/>
    </source>
</evidence>
<dbReference type="PANTHER" id="PTHR43179:SF7">
    <property type="entry name" value="RHAMNOSYLTRANSFERASE WBBL"/>
    <property type="match status" value="1"/>
</dbReference>
<dbReference type="RefSeq" id="WP_238274077.1">
    <property type="nucleotide sequence ID" value="NZ_BPQR01000010.1"/>
</dbReference>
<evidence type="ECO:0000313" key="4">
    <source>
        <dbReference type="Proteomes" id="UP001055102"/>
    </source>
</evidence>
<dbReference type="SUPFAM" id="SSF53448">
    <property type="entry name" value="Nucleotide-diphospho-sugar transferases"/>
    <property type="match status" value="1"/>
</dbReference>
<feature type="compositionally biased region" description="Polar residues" evidence="1">
    <location>
        <begin position="221"/>
        <end position="230"/>
    </location>
</feature>
<dbReference type="Gene3D" id="3.90.550.10">
    <property type="entry name" value="Spore Coat Polysaccharide Biosynthesis Protein SpsA, Chain A"/>
    <property type="match status" value="1"/>
</dbReference>
<dbReference type="PANTHER" id="PTHR43179">
    <property type="entry name" value="RHAMNOSYLTRANSFERASE WBBL"/>
    <property type="match status" value="1"/>
</dbReference>
<accession>A0ABQ4SQG3</accession>
<dbReference type="InterPro" id="IPR001173">
    <property type="entry name" value="Glyco_trans_2-like"/>
</dbReference>
<protein>
    <recommendedName>
        <fullName evidence="2">Glycosyltransferase 2-like domain-containing protein</fullName>
    </recommendedName>
</protein>
<evidence type="ECO:0000259" key="2">
    <source>
        <dbReference type="Pfam" id="PF00535"/>
    </source>
</evidence>
<feature type="region of interest" description="Disordered" evidence="1">
    <location>
        <begin position="219"/>
        <end position="238"/>
    </location>
</feature>
<feature type="domain" description="Glycosyltransferase 2-like" evidence="2">
    <location>
        <begin position="7"/>
        <end position="165"/>
    </location>
</feature>
<evidence type="ECO:0000313" key="3">
    <source>
        <dbReference type="EMBL" id="GJE05392.1"/>
    </source>
</evidence>
<gene>
    <name evidence="3" type="ORF">AOPFMNJM_0692</name>
</gene>
<dbReference type="Pfam" id="PF00535">
    <property type="entry name" value="Glycos_transf_2"/>
    <property type="match status" value="1"/>
</dbReference>
<dbReference type="InterPro" id="IPR029044">
    <property type="entry name" value="Nucleotide-diphossugar_trans"/>
</dbReference>
<dbReference type="EMBL" id="BPQR01000010">
    <property type="protein sequence ID" value="GJE05392.1"/>
    <property type="molecule type" value="Genomic_DNA"/>
</dbReference>
<keyword evidence="4" id="KW-1185">Reference proteome</keyword>